<feature type="transmembrane region" description="Helical" evidence="1">
    <location>
        <begin position="20"/>
        <end position="40"/>
    </location>
</feature>
<evidence type="ECO:0000313" key="3">
    <source>
        <dbReference type="Proteomes" id="UP000678393"/>
    </source>
</evidence>
<keyword evidence="1" id="KW-0812">Transmembrane</keyword>
<gene>
    <name evidence="2" type="ORF">CUNI_LOCUS12431</name>
</gene>
<evidence type="ECO:0000313" key="2">
    <source>
        <dbReference type="EMBL" id="CAG5126873.1"/>
    </source>
</evidence>
<sequence length="220" mass="24784">MGSSCSRGIAENIREELWSYFALTGLLFLNIGIVMVVYALKRATPYPVVLEVFGLGLIIMGVLSTLTSWYVHRQHRQRKPICDCWSFCCKKPHNAASEDSLLAPQNKNRQNNVYITGKSLTYINTTKQTGNDPQHTMKMFSTPEFQKYAEYMERDTAGVEVNGTSKFKVESLRQKKHVHPQPLPGLSQAAILVNTVYTQRGDVVSQPVTVTSPIWLTLSK</sequence>
<name>A0A8S3ZBZ8_9EUPU</name>
<proteinExistence type="predicted"/>
<feature type="transmembrane region" description="Helical" evidence="1">
    <location>
        <begin position="52"/>
        <end position="71"/>
    </location>
</feature>
<keyword evidence="1" id="KW-0472">Membrane</keyword>
<organism evidence="2 3">
    <name type="scientific">Candidula unifasciata</name>
    <dbReference type="NCBI Taxonomy" id="100452"/>
    <lineage>
        <taxon>Eukaryota</taxon>
        <taxon>Metazoa</taxon>
        <taxon>Spiralia</taxon>
        <taxon>Lophotrochozoa</taxon>
        <taxon>Mollusca</taxon>
        <taxon>Gastropoda</taxon>
        <taxon>Heterobranchia</taxon>
        <taxon>Euthyneura</taxon>
        <taxon>Panpulmonata</taxon>
        <taxon>Eupulmonata</taxon>
        <taxon>Stylommatophora</taxon>
        <taxon>Helicina</taxon>
        <taxon>Helicoidea</taxon>
        <taxon>Geomitridae</taxon>
        <taxon>Candidula</taxon>
    </lineage>
</organism>
<dbReference type="OrthoDB" id="6096253at2759"/>
<dbReference type="EMBL" id="CAJHNH020002484">
    <property type="protein sequence ID" value="CAG5126873.1"/>
    <property type="molecule type" value="Genomic_DNA"/>
</dbReference>
<reference evidence="2" key="1">
    <citation type="submission" date="2021-04" db="EMBL/GenBank/DDBJ databases">
        <authorList>
            <consortium name="Molecular Ecology Group"/>
        </authorList>
    </citation>
    <scope>NUCLEOTIDE SEQUENCE</scope>
</reference>
<dbReference type="Proteomes" id="UP000678393">
    <property type="component" value="Unassembled WGS sequence"/>
</dbReference>
<protein>
    <submittedName>
        <fullName evidence="2">Uncharacterized protein</fullName>
    </submittedName>
</protein>
<comment type="caution">
    <text evidence="2">The sequence shown here is derived from an EMBL/GenBank/DDBJ whole genome shotgun (WGS) entry which is preliminary data.</text>
</comment>
<accession>A0A8S3ZBZ8</accession>
<dbReference type="AlphaFoldDB" id="A0A8S3ZBZ8"/>
<keyword evidence="1" id="KW-1133">Transmembrane helix</keyword>
<evidence type="ECO:0000256" key="1">
    <source>
        <dbReference type="SAM" id="Phobius"/>
    </source>
</evidence>
<keyword evidence="3" id="KW-1185">Reference proteome</keyword>